<dbReference type="InterPro" id="IPR047090">
    <property type="entry name" value="AspRS_core"/>
</dbReference>
<evidence type="ECO:0000256" key="4">
    <source>
        <dbReference type="ARBA" id="ARBA00022917"/>
    </source>
</evidence>
<dbReference type="InterPro" id="IPR045864">
    <property type="entry name" value="aa-tRNA-synth_II/BPL/LPL"/>
</dbReference>
<gene>
    <name evidence="7" type="ORF">ENI09_00565</name>
</gene>
<evidence type="ECO:0000256" key="5">
    <source>
        <dbReference type="ARBA" id="ARBA00023146"/>
    </source>
</evidence>
<evidence type="ECO:0000256" key="1">
    <source>
        <dbReference type="ARBA" id="ARBA00022598"/>
    </source>
</evidence>
<sequence>MGGMERTLALETTKKVGEKVILFGWVNSRRDHGKVVFIDLRDRSGLVQVVIRAFDGELHGEDVVQVEGKVAYRKKGNENPDLPTGSVEVVAEEIEVLAKSETPPFDVHSQGLDIDEALRLKYRYLDLRRPRLQRNLRVRSDYVQAAREYLFGQSFVEIETPLLTKSTPEGSRDFIVPSRIYPGKFYALPQAPQQYKQLLMTAGFERYFQVARALRDEDTRADRGFEHTQIDIEMSFVSPEDVMKTVEGMTLYALDKIGAKVAKKPFPVFTYKEVMKRFGSERFDLRSEKEKKDGVLSFAWVVEFPFFEKNKEGSWTFTHNPFSAPTDKAHEKLLLEKKRIGEIIASQYDLVCNGLEVAGGSIRSNKPEVLKSVFEVLGYGEEEIEEKFGHMIEAFRFGTPPHGGCAQGFERLLMAYLGEDYLREVQAFPMTGSGRTAVMDAPSEVSEKQLRELGIEVRKKRKKK</sequence>
<dbReference type="InterPro" id="IPR002312">
    <property type="entry name" value="Asp/Asn-tRNA-synth_IIb"/>
</dbReference>
<accession>A0A7C1SP98</accession>
<dbReference type="InterPro" id="IPR012340">
    <property type="entry name" value="NA-bd_OB-fold"/>
</dbReference>
<dbReference type="Pfam" id="PF00152">
    <property type="entry name" value="tRNA-synt_2"/>
    <property type="match status" value="1"/>
</dbReference>
<evidence type="ECO:0000259" key="6">
    <source>
        <dbReference type="PROSITE" id="PS50862"/>
    </source>
</evidence>
<reference evidence="7" key="1">
    <citation type="journal article" date="2020" name="mSystems">
        <title>Genome- and Community-Level Interaction Insights into Carbon Utilization and Element Cycling Functions of Hydrothermarchaeota in Hydrothermal Sediment.</title>
        <authorList>
            <person name="Zhou Z."/>
            <person name="Liu Y."/>
            <person name="Xu W."/>
            <person name="Pan J."/>
            <person name="Luo Z.H."/>
            <person name="Li M."/>
        </authorList>
    </citation>
    <scope>NUCLEOTIDE SEQUENCE [LARGE SCALE GENOMIC DNA]</scope>
    <source>
        <strain evidence="7">HyVt-365</strain>
    </source>
</reference>
<dbReference type="SUPFAM" id="SSF50249">
    <property type="entry name" value="Nucleic acid-binding proteins"/>
    <property type="match status" value="1"/>
</dbReference>
<keyword evidence="1 7" id="KW-0436">Ligase</keyword>
<dbReference type="GO" id="GO:0005524">
    <property type="term" value="F:ATP binding"/>
    <property type="evidence" value="ECO:0007669"/>
    <property type="project" value="UniProtKB-KW"/>
</dbReference>
<dbReference type="Gene3D" id="2.40.50.140">
    <property type="entry name" value="Nucleic acid-binding proteins"/>
    <property type="match status" value="1"/>
</dbReference>
<dbReference type="CDD" id="cd04317">
    <property type="entry name" value="EcAspRS_like_N"/>
    <property type="match status" value="1"/>
</dbReference>
<keyword evidence="5" id="KW-0030">Aminoacyl-tRNA synthetase</keyword>
<dbReference type="InterPro" id="IPR004365">
    <property type="entry name" value="NA-bd_OB_tRNA"/>
</dbReference>
<evidence type="ECO:0000256" key="2">
    <source>
        <dbReference type="ARBA" id="ARBA00022741"/>
    </source>
</evidence>
<dbReference type="InterPro" id="IPR006195">
    <property type="entry name" value="aa-tRNA-synth_II"/>
</dbReference>
<dbReference type="SUPFAM" id="SSF55681">
    <property type="entry name" value="Class II aaRS and biotin synthetases"/>
    <property type="match status" value="1"/>
</dbReference>
<protein>
    <submittedName>
        <fullName evidence="7">Aspartate--tRNA ligase</fullName>
    </submittedName>
</protein>
<dbReference type="CDD" id="cd00777">
    <property type="entry name" value="AspRS_core"/>
    <property type="match status" value="1"/>
</dbReference>
<dbReference type="GO" id="GO:0004815">
    <property type="term" value="F:aspartate-tRNA ligase activity"/>
    <property type="evidence" value="ECO:0007669"/>
    <property type="project" value="TreeGrafter"/>
</dbReference>
<dbReference type="Gene3D" id="3.30.930.10">
    <property type="entry name" value="Bira Bifunctional Protein, Domain 2"/>
    <property type="match status" value="1"/>
</dbReference>
<dbReference type="AlphaFoldDB" id="A0A7C1SP98"/>
<dbReference type="InterPro" id="IPR047089">
    <property type="entry name" value="Asp-tRNA-ligase_1_N"/>
</dbReference>
<keyword evidence="3" id="KW-0067">ATP-binding</keyword>
<keyword evidence="2" id="KW-0547">Nucleotide-binding</keyword>
<dbReference type="GO" id="GO:0006422">
    <property type="term" value="P:aspartyl-tRNA aminoacylation"/>
    <property type="evidence" value="ECO:0007669"/>
    <property type="project" value="TreeGrafter"/>
</dbReference>
<dbReference type="Proteomes" id="UP000885744">
    <property type="component" value="Unassembled WGS sequence"/>
</dbReference>
<dbReference type="PANTHER" id="PTHR22594:SF5">
    <property type="entry name" value="ASPARTATE--TRNA LIGASE, MITOCHONDRIAL"/>
    <property type="match status" value="1"/>
</dbReference>
<evidence type="ECO:0000313" key="7">
    <source>
        <dbReference type="EMBL" id="HEB13892.1"/>
    </source>
</evidence>
<dbReference type="PRINTS" id="PR01042">
    <property type="entry name" value="TRNASYNTHASP"/>
</dbReference>
<name>A0A7C1SP98_UNCKA</name>
<evidence type="ECO:0000256" key="3">
    <source>
        <dbReference type="ARBA" id="ARBA00022840"/>
    </source>
</evidence>
<dbReference type="InterPro" id="IPR004364">
    <property type="entry name" value="Aa-tRNA-synt_II"/>
</dbReference>
<comment type="caution">
    <text evidence="7">The sequence shown here is derived from an EMBL/GenBank/DDBJ whole genome shotgun (WGS) entry which is preliminary data.</text>
</comment>
<proteinExistence type="predicted"/>
<dbReference type="GO" id="GO:0003676">
    <property type="term" value="F:nucleic acid binding"/>
    <property type="evidence" value="ECO:0007669"/>
    <property type="project" value="InterPro"/>
</dbReference>
<dbReference type="PANTHER" id="PTHR22594">
    <property type="entry name" value="ASPARTYL/LYSYL-TRNA SYNTHETASE"/>
    <property type="match status" value="1"/>
</dbReference>
<organism evidence="7">
    <name type="scientific">candidate division WWE3 bacterium</name>
    <dbReference type="NCBI Taxonomy" id="2053526"/>
    <lineage>
        <taxon>Bacteria</taxon>
        <taxon>Katanobacteria</taxon>
    </lineage>
</organism>
<dbReference type="Pfam" id="PF01336">
    <property type="entry name" value="tRNA_anti-codon"/>
    <property type="match status" value="1"/>
</dbReference>
<dbReference type="PROSITE" id="PS50862">
    <property type="entry name" value="AA_TRNA_LIGASE_II"/>
    <property type="match status" value="1"/>
</dbReference>
<feature type="domain" description="Aminoacyl-transfer RNA synthetases class-II family profile" evidence="6">
    <location>
        <begin position="136"/>
        <end position="429"/>
    </location>
</feature>
<keyword evidence="4" id="KW-0648">Protein biosynthesis</keyword>
<dbReference type="EMBL" id="DRHH01000023">
    <property type="protein sequence ID" value="HEB13892.1"/>
    <property type="molecule type" value="Genomic_DNA"/>
</dbReference>